<dbReference type="Gene3D" id="3.40.630.30">
    <property type="match status" value="1"/>
</dbReference>
<accession>A0ABU5QWS7</accession>
<evidence type="ECO:0000256" key="2">
    <source>
        <dbReference type="ARBA" id="ARBA00023315"/>
    </source>
</evidence>
<comment type="caution">
    <text evidence="4">The sequence shown here is derived from an EMBL/GenBank/DDBJ whole genome shotgun (WGS) entry which is preliminary data.</text>
</comment>
<keyword evidence="1" id="KW-0808">Transferase</keyword>
<sequence length="140" mass="14840">MDIRRVTTSAPALAAAHLFDEPPVPSALSRFLASEDHHLLIAYVDDVPAGMVTGVETTHPDKGTEMFLYELGVSDSFQGHGIGSALVTALASLARSRGCYGMWVVTEEDNAAAQATYRRAGGASTGRQVVLEWTLAPPTP</sequence>
<dbReference type="EMBL" id="JAYFSI010000001">
    <property type="protein sequence ID" value="MEA5357985.1"/>
    <property type="molecule type" value="Genomic_DNA"/>
</dbReference>
<dbReference type="PANTHER" id="PTHR43877:SF2">
    <property type="entry name" value="AMINOALKYLPHOSPHONATE N-ACETYLTRANSFERASE-RELATED"/>
    <property type="match status" value="1"/>
</dbReference>
<dbReference type="InterPro" id="IPR050832">
    <property type="entry name" value="Bact_Acetyltransf"/>
</dbReference>
<dbReference type="PANTHER" id="PTHR43877">
    <property type="entry name" value="AMINOALKYLPHOSPHONATE N-ACETYLTRANSFERASE-RELATED-RELATED"/>
    <property type="match status" value="1"/>
</dbReference>
<dbReference type="PROSITE" id="PS51186">
    <property type="entry name" value="GNAT"/>
    <property type="match status" value="1"/>
</dbReference>
<evidence type="ECO:0000256" key="1">
    <source>
        <dbReference type="ARBA" id="ARBA00022679"/>
    </source>
</evidence>
<proteinExistence type="predicted"/>
<gene>
    <name evidence="4" type="ORF">VA596_00440</name>
</gene>
<dbReference type="RefSeq" id="WP_323322399.1">
    <property type="nucleotide sequence ID" value="NZ_JAYFSI010000001.1"/>
</dbReference>
<dbReference type="InterPro" id="IPR016181">
    <property type="entry name" value="Acyl_CoA_acyltransferase"/>
</dbReference>
<reference evidence="4 5" key="1">
    <citation type="submission" date="2023-12" db="EMBL/GenBank/DDBJ databases">
        <title>Amycolatopsis sp. V23-08.</title>
        <authorList>
            <person name="Somphong A."/>
        </authorList>
    </citation>
    <scope>NUCLEOTIDE SEQUENCE [LARGE SCALE GENOMIC DNA]</scope>
    <source>
        <strain evidence="4 5">V23-08</strain>
    </source>
</reference>
<keyword evidence="2" id="KW-0012">Acyltransferase</keyword>
<protein>
    <submittedName>
        <fullName evidence="4">GNAT family N-acetyltransferase</fullName>
    </submittedName>
</protein>
<organism evidence="4 5">
    <name type="scientific">Amycolatopsis heterodermiae</name>
    <dbReference type="NCBI Taxonomy" id="3110235"/>
    <lineage>
        <taxon>Bacteria</taxon>
        <taxon>Bacillati</taxon>
        <taxon>Actinomycetota</taxon>
        <taxon>Actinomycetes</taxon>
        <taxon>Pseudonocardiales</taxon>
        <taxon>Pseudonocardiaceae</taxon>
        <taxon>Amycolatopsis</taxon>
    </lineage>
</organism>
<evidence type="ECO:0000313" key="5">
    <source>
        <dbReference type="Proteomes" id="UP001304298"/>
    </source>
</evidence>
<feature type="domain" description="N-acetyltransferase" evidence="3">
    <location>
        <begin position="1"/>
        <end position="140"/>
    </location>
</feature>
<name>A0ABU5QWS7_9PSEU</name>
<dbReference type="SUPFAM" id="SSF55729">
    <property type="entry name" value="Acyl-CoA N-acyltransferases (Nat)"/>
    <property type="match status" value="1"/>
</dbReference>
<evidence type="ECO:0000259" key="3">
    <source>
        <dbReference type="PROSITE" id="PS51186"/>
    </source>
</evidence>
<dbReference type="CDD" id="cd04301">
    <property type="entry name" value="NAT_SF"/>
    <property type="match status" value="1"/>
</dbReference>
<evidence type="ECO:0000313" key="4">
    <source>
        <dbReference type="EMBL" id="MEA5357985.1"/>
    </source>
</evidence>
<keyword evidence="5" id="KW-1185">Reference proteome</keyword>
<dbReference type="Pfam" id="PF00583">
    <property type="entry name" value="Acetyltransf_1"/>
    <property type="match status" value="1"/>
</dbReference>
<dbReference type="InterPro" id="IPR000182">
    <property type="entry name" value="GNAT_dom"/>
</dbReference>
<dbReference type="Proteomes" id="UP001304298">
    <property type="component" value="Unassembled WGS sequence"/>
</dbReference>